<protein>
    <submittedName>
        <fullName evidence="2">Pimeloyl-ACP methyl ester carboxylesterase</fullName>
    </submittedName>
</protein>
<dbReference type="InterPro" id="IPR000073">
    <property type="entry name" value="AB_hydrolase_1"/>
</dbReference>
<dbReference type="Proteomes" id="UP000539313">
    <property type="component" value="Unassembled WGS sequence"/>
</dbReference>
<dbReference type="Gene3D" id="3.40.50.1820">
    <property type="entry name" value="alpha/beta hydrolase"/>
    <property type="match status" value="1"/>
</dbReference>
<dbReference type="EMBL" id="JACJII010000001">
    <property type="protein sequence ID" value="MBA9003928.1"/>
    <property type="molecule type" value="Genomic_DNA"/>
</dbReference>
<dbReference type="RefSeq" id="WP_182705553.1">
    <property type="nucleotide sequence ID" value="NZ_JACJII010000001.1"/>
</dbReference>
<sequence>MNGVFTSAAGARAVRDRYRELLAGWPVPAEHRTVPTREGDTFVVACGPPGAPPVVLLHGAGSNALTWAGDAAVWSGHRRVYAVDVIGEPGLSAPSRPPLDSDAHALWLDDVLDGLGVRRAAFVGVSFGGWIALDYAIRRTDRVERLALLCPAGLGRQRWSAVLAAQALMPFGEWGRGRAMRLVLGGGPPVTPHEQAIMDFLGLVNRHLRPRRDRIPVIGDAELERLARSAMPLLVIVGDRDRLLDSHGTRRRVERAVPHAVVRRLPDAGHLLRDQTGPVLEFLTAGEGVRNA</sequence>
<dbReference type="GO" id="GO:0016020">
    <property type="term" value="C:membrane"/>
    <property type="evidence" value="ECO:0007669"/>
    <property type="project" value="TreeGrafter"/>
</dbReference>
<dbReference type="AlphaFoldDB" id="A0A7W3R851"/>
<dbReference type="PRINTS" id="PR00111">
    <property type="entry name" value="ABHYDROLASE"/>
</dbReference>
<accession>A0A7W3R851</accession>
<evidence type="ECO:0000259" key="1">
    <source>
        <dbReference type="Pfam" id="PF12697"/>
    </source>
</evidence>
<evidence type="ECO:0000313" key="2">
    <source>
        <dbReference type="EMBL" id="MBA9003928.1"/>
    </source>
</evidence>
<name>A0A7W3R851_9ACTN</name>
<comment type="caution">
    <text evidence="2">The sequence shown here is derived from an EMBL/GenBank/DDBJ whole genome shotgun (WGS) entry which is preliminary data.</text>
</comment>
<keyword evidence="3" id="KW-1185">Reference proteome</keyword>
<evidence type="ECO:0000313" key="3">
    <source>
        <dbReference type="Proteomes" id="UP000539313"/>
    </source>
</evidence>
<organism evidence="2 3">
    <name type="scientific">Thermomonospora cellulosilytica</name>
    <dbReference type="NCBI Taxonomy" id="1411118"/>
    <lineage>
        <taxon>Bacteria</taxon>
        <taxon>Bacillati</taxon>
        <taxon>Actinomycetota</taxon>
        <taxon>Actinomycetes</taxon>
        <taxon>Streptosporangiales</taxon>
        <taxon>Thermomonosporaceae</taxon>
        <taxon>Thermomonospora</taxon>
    </lineage>
</organism>
<proteinExistence type="predicted"/>
<feature type="domain" description="AB hydrolase-1" evidence="1">
    <location>
        <begin position="54"/>
        <end position="273"/>
    </location>
</feature>
<dbReference type="InterPro" id="IPR050266">
    <property type="entry name" value="AB_hydrolase_sf"/>
</dbReference>
<gene>
    <name evidence="2" type="ORF">HNR21_002810</name>
</gene>
<reference evidence="2 3" key="1">
    <citation type="submission" date="2020-08" db="EMBL/GenBank/DDBJ databases">
        <title>Sequencing the genomes of 1000 actinobacteria strains.</title>
        <authorList>
            <person name="Klenk H.-P."/>
        </authorList>
    </citation>
    <scope>NUCLEOTIDE SEQUENCE [LARGE SCALE GENOMIC DNA]</scope>
    <source>
        <strain evidence="2 3">DSM 45823</strain>
    </source>
</reference>
<dbReference type="InterPro" id="IPR029058">
    <property type="entry name" value="AB_hydrolase_fold"/>
</dbReference>
<dbReference type="PANTHER" id="PTHR43798">
    <property type="entry name" value="MONOACYLGLYCEROL LIPASE"/>
    <property type="match status" value="1"/>
</dbReference>
<dbReference type="GO" id="GO:0003824">
    <property type="term" value="F:catalytic activity"/>
    <property type="evidence" value="ECO:0007669"/>
    <property type="project" value="UniProtKB-ARBA"/>
</dbReference>
<dbReference type="SUPFAM" id="SSF53474">
    <property type="entry name" value="alpha/beta-Hydrolases"/>
    <property type="match status" value="1"/>
</dbReference>
<dbReference type="PANTHER" id="PTHR43798:SF33">
    <property type="entry name" value="HYDROLASE, PUTATIVE (AFU_ORTHOLOGUE AFUA_2G14860)-RELATED"/>
    <property type="match status" value="1"/>
</dbReference>
<dbReference type="Pfam" id="PF12697">
    <property type="entry name" value="Abhydrolase_6"/>
    <property type="match status" value="1"/>
</dbReference>